<dbReference type="PROSITE" id="PS51770">
    <property type="entry name" value="HOTDOG_ACOT"/>
    <property type="match status" value="1"/>
</dbReference>
<dbReference type="AlphaFoldDB" id="A0A1H6H6M9"/>
<dbReference type="Pfam" id="PF03061">
    <property type="entry name" value="4HBT"/>
    <property type="match status" value="1"/>
</dbReference>
<dbReference type="Gene3D" id="3.10.129.10">
    <property type="entry name" value="Hotdog Thioesterase"/>
    <property type="match status" value="1"/>
</dbReference>
<evidence type="ECO:0000313" key="6">
    <source>
        <dbReference type="Proteomes" id="UP000182983"/>
    </source>
</evidence>
<dbReference type="InterPro" id="IPR033120">
    <property type="entry name" value="HOTDOG_ACOT"/>
</dbReference>
<protein>
    <submittedName>
        <fullName evidence="5">Acyl-CoA thioesterase YciA</fullName>
    </submittedName>
</protein>
<evidence type="ECO:0000259" key="4">
    <source>
        <dbReference type="PROSITE" id="PS51770"/>
    </source>
</evidence>
<evidence type="ECO:0000313" key="5">
    <source>
        <dbReference type="EMBL" id="SEH31076.1"/>
    </source>
</evidence>
<gene>
    <name evidence="5" type="ORF">SAMN04244559_01061</name>
</gene>
<accession>A0A1H6H6M9</accession>
<sequence length="134" mass="14674">MSESADASDGPNGRLSIRTIAMPADTNMFGHIFGGWLLSQMDLAGGTHAYRRTGGRCATVAIEGMEFHQPVFVGDELSCYTDIKRIGHTSIAIRVESWVRRHGGNDTQVKVTSAMFTYVAVDDLGQKRLIPQED</sequence>
<evidence type="ECO:0000256" key="1">
    <source>
        <dbReference type="ARBA" id="ARBA00010458"/>
    </source>
</evidence>
<comment type="similarity">
    <text evidence="1">Belongs to the acyl coenzyme A hydrolase family.</text>
</comment>
<dbReference type="PANTHER" id="PTHR11049:SF5">
    <property type="entry name" value="ACYL-COA THIOESTER HYDROLASE YCIA"/>
    <property type="match status" value="1"/>
</dbReference>
<dbReference type="SUPFAM" id="SSF54637">
    <property type="entry name" value="Thioesterase/thiol ester dehydrase-isomerase"/>
    <property type="match status" value="1"/>
</dbReference>
<dbReference type="GO" id="GO:0006637">
    <property type="term" value="P:acyl-CoA metabolic process"/>
    <property type="evidence" value="ECO:0007669"/>
    <property type="project" value="TreeGrafter"/>
</dbReference>
<organism evidence="5 6">
    <name type="scientific">Magnetospirillum fulvum</name>
    <name type="common">Rhodospirillum fulvum</name>
    <dbReference type="NCBI Taxonomy" id="1082"/>
    <lineage>
        <taxon>Bacteria</taxon>
        <taxon>Pseudomonadati</taxon>
        <taxon>Pseudomonadota</taxon>
        <taxon>Alphaproteobacteria</taxon>
        <taxon>Rhodospirillales</taxon>
        <taxon>Rhodospirillaceae</taxon>
        <taxon>Magnetospirillum</taxon>
    </lineage>
</organism>
<dbReference type="OrthoDB" id="9801856at2"/>
<keyword evidence="2 3" id="KW-0378">Hydrolase</keyword>
<evidence type="ECO:0000256" key="3">
    <source>
        <dbReference type="PROSITE-ProRule" id="PRU01106"/>
    </source>
</evidence>
<feature type="domain" description="HotDog ACOT-type" evidence="4">
    <location>
        <begin position="11"/>
        <end position="124"/>
    </location>
</feature>
<reference evidence="6" key="1">
    <citation type="submission" date="2016-10" db="EMBL/GenBank/DDBJ databases">
        <authorList>
            <person name="Varghese N."/>
            <person name="Submissions S."/>
        </authorList>
    </citation>
    <scope>NUCLEOTIDE SEQUENCE [LARGE SCALE GENOMIC DNA]</scope>
    <source>
        <strain evidence="6">DSM 13234</strain>
    </source>
</reference>
<dbReference type="GO" id="GO:0005829">
    <property type="term" value="C:cytosol"/>
    <property type="evidence" value="ECO:0007669"/>
    <property type="project" value="TreeGrafter"/>
</dbReference>
<dbReference type="Proteomes" id="UP000182983">
    <property type="component" value="Unassembled WGS sequence"/>
</dbReference>
<proteinExistence type="inferred from homology"/>
<dbReference type="CDD" id="cd03442">
    <property type="entry name" value="BFIT_BACH"/>
    <property type="match status" value="1"/>
</dbReference>
<dbReference type="RefSeq" id="WP_074766258.1">
    <property type="nucleotide sequence ID" value="NZ_FNWO01000003.1"/>
</dbReference>
<dbReference type="GO" id="GO:0052816">
    <property type="term" value="F:long-chain fatty acyl-CoA hydrolase activity"/>
    <property type="evidence" value="ECO:0007669"/>
    <property type="project" value="TreeGrafter"/>
</dbReference>
<dbReference type="EMBL" id="FNWO01000003">
    <property type="protein sequence ID" value="SEH31076.1"/>
    <property type="molecule type" value="Genomic_DNA"/>
</dbReference>
<name>A0A1H6H6M9_MAGFU</name>
<dbReference type="GO" id="GO:0009062">
    <property type="term" value="P:fatty acid catabolic process"/>
    <property type="evidence" value="ECO:0007669"/>
    <property type="project" value="TreeGrafter"/>
</dbReference>
<dbReference type="InterPro" id="IPR006683">
    <property type="entry name" value="Thioestr_dom"/>
</dbReference>
<keyword evidence="6" id="KW-1185">Reference proteome</keyword>
<dbReference type="PANTHER" id="PTHR11049">
    <property type="entry name" value="ACYL COENZYME A THIOESTER HYDROLASE"/>
    <property type="match status" value="1"/>
</dbReference>
<dbReference type="InterPro" id="IPR040170">
    <property type="entry name" value="Cytosol_ACT"/>
</dbReference>
<evidence type="ECO:0000256" key="2">
    <source>
        <dbReference type="ARBA" id="ARBA00022801"/>
    </source>
</evidence>
<dbReference type="InterPro" id="IPR029069">
    <property type="entry name" value="HotDog_dom_sf"/>
</dbReference>